<dbReference type="Proteomes" id="UP001339883">
    <property type="component" value="Unassembled WGS sequence"/>
</dbReference>
<keyword evidence="2" id="KW-1185">Reference proteome</keyword>
<dbReference type="Pfam" id="PF13692">
    <property type="entry name" value="Glyco_trans_1_4"/>
    <property type="match status" value="1"/>
</dbReference>
<gene>
    <name evidence="1" type="ORF">I2F25_07070</name>
</gene>
<dbReference type="Gene3D" id="3.40.50.2000">
    <property type="entry name" value="Glycogen Phosphorylase B"/>
    <property type="match status" value="1"/>
</dbReference>
<dbReference type="EMBL" id="VTDN01000004">
    <property type="protein sequence ID" value="MEB5476805.1"/>
    <property type="molecule type" value="Genomic_DNA"/>
</dbReference>
<evidence type="ECO:0000313" key="2">
    <source>
        <dbReference type="Proteomes" id="UP001339883"/>
    </source>
</evidence>
<comment type="caution">
    <text evidence="1">The sequence shown here is derived from an EMBL/GenBank/DDBJ whole genome shotgun (WGS) entry which is preliminary data.</text>
</comment>
<name>A0ABU6DSI8_9GAMM</name>
<evidence type="ECO:0000313" key="1">
    <source>
        <dbReference type="EMBL" id="MEB5476805.1"/>
    </source>
</evidence>
<reference evidence="1 2" key="1">
    <citation type="submission" date="2019-08" db="EMBL/GenBank/DDBJ databases">
        <title>Five species of Acinetobacter isolated from floral nectar and animal pollinators.</title>
        <authorList>
            <person name="Hendry T.A."/>
        </authorList>
    </citation>
    <scope>NUCLEOTIDE SEQUENCE [LARGE SCALE GENOMIC DNA]</scope>
    <source>
        <strain evidence="1 2">MD18.27</strain>
    </source>
</reference>
<proteinExistence type="predicted"/>
<sequence>MKAYYISGCIPYNGKSGGRLASYNHIKKICNEYDEVEAFFVDMHGDIDELEDLNFPNNLKYTVYPKECSKFNPRSFTSIFILMYQILFSLMPRSLFIGRSNKLILDIYNIYKKDNENLFIFENIDSCGNLKFNFKYIYICHNVESKLSFDAIKYAKKIKIPFYYLNAIKMYFFERKVLKNSIKNVFISDKDMSNLSNFGPSKLYPEFIGLKNNLWNLSVTNKSVLFLGSAHHFPNQEAASWLLYKLSELLFKLDPDITINICGMKFSDIKNNSSEINHFNNVKFLGKVSDEELQNQFLVNRLFISPIILGSGIKMKVLEAASYGMPIIATPESIEGLSYLKENVIILEREDLIKFSEKLVVTINSLELLKSMSINLVEKVKKNSTNYEKYFT</sequence>
<dbReference type="SUPFAM" id="SSF53756">
    <property type="entry name" value="UDP-Glycosyltransferase/glycogen phosphorylase"/>
    <property type="match status" value="1"/>
</dbReference>
<protein>
    <submittedName>
        <fullName evidence="1">Glycosyltransferase family 4 protein</fullName>
    </submittedName>
</protein>
<organism evidence="1 2">
    <name type="scientific">Acinetobacter pollinis</name>
    <dbReference type="NCBI Taxonomy" id="2605270"/>
    <lineage>
        <taxon>Bacteria</taxon>
        <taxon>Pseudomonadati</taxon>
        <taxon>Pseudomonadota</taxon>
        <taxon>Gammaproteobacteria</taxon>
        <taxon>Moraxellales</taxon>
        <taxon>Moraxellaceae</taxon>
        <taxon>Acinetobacter</taxon>
    </lineage>
</organism>
<dbReference type="RefSeq" id="WP_325775254.1">
    <property type="nucleotide sequence ID" value="NZ_VTDN01000004.1"/>
</dbReference>
<accession>A0ABU6DSI8</accession>